<protein>
    <submittedName>
        <fullName evidence="5">Helix-turn-helix transcriptional regulator</fullName>
    </submittedName>
</protein>
<proteinExistence type="predicted"/>
<dbReference type="RefSeq" id="WP_208056519.1">
    <property type="nucleotide sequence ID" value="NZ_JAGEMK010000008.1"/>
</dbReference>
<evidence type="ECO:0000256" key="1">
    <source>
        <dbReference type="ARBA" id="ARBA00023015"/>
    </source>
</evidence>
<evidence type="ECO:0000256" key="2">
    <source>
        <dbReference type="ARBA" id="ARBA00023125"/>
    </source>
</evidence>
<reference evidence="5" key="1">
    <citation type="submission" date="2021-03" db="EMBL/GenBank/DDBJ databases">
        <title>Actinotalea soli sp. nov., isolated from soil.</title>
        <authorList>
            <person name="Ping W."/>
            <person name="Zhang J."/>
        </authorList>
    </citation>
    <scope>NUCLEOTIDE SEQUENCE</scope>
    <source>
        <strain evidence="5">BY-33</strain>
    </source>
</reference>
<evidence type="ECO:0000313" key="5">
    <source>
        <dbReference type="EMBL" id="MBO1752827.1"/>
    </source>
</evidence>
<dbReference type="AlphaFoldDB" id="A0A939RSX6"/>
<dbReference type="SUPFAM" id="SSF46894">
    <property type="entry name" value="C-terminal effector domain of the bipartite response regulators"/>
    <property type="match status" value="1"/>
</dbReference>
<dbReference type="CDD" id="cd06170">
    <property type="entry name" value="LuxR_C_like"/>
    <property type="match status" value="1"/>
</dbReference>
<dbReference type="GO" id="GO:0006355">
    <property type="term" value="P:regulation of DNA-templated transcription"/>
    <property type="evidence" value="ECO:0007669"/>
    <property type="project" value="InterPro"/>
</dbReference>
<evidence type="ECO:0000256" key="3">
    <source>
        <dbReference type="ARBA" id="ARBA00023163"/>
    </source>
</evidence>
<dbReference type="InterPro" id="IPR036388">
    <property type="entry name" value="WH-like_DNA-bd_sf"/>
</dbReference>
<gene>
    <name evidence="5" type="ORF">J4G33_13520</name>
</gene>
<evidence type="ECO:0000313" key="6">
    <source>
        <dbReference type="Proteomes" id="UP000664209"/>
    </source>
</evidence>
<keyword evidence="1" id="KW-0805">Transcription regulation</keyword>
<evidence type="ECO:0000259" key="4">
    <source>
        <dbReference type="PROSITE" id="PS50043"/>
    </source>
</evidence>
<dbReference type="PANTHER" id="PTHR44688:SF16">
    <property type="entry name" value="DNA-BINDING TRANSCRIPTIONAL ACTIVATOR DEVR_DOSR"/>
    <property type="match status" value="1"/>
</dbReference>
<dbReference type="GO" id="GO:0003677">
    <property type="term" value="F:DNA binding"/>
    <property type="evidence" value="ECO:0007669"/>
    <property type="project" value="UniProtKB-KW"/>
</dbReference>
<dbReference type="PRINTS" id="PR00038">
    <property type="entry name" value="HTHLUXR"/>
</dbReference>
<dbReference type="InterPro" id="IPR000792">
    <property type="entry name" value="Tscrpt_reg_LuxR_C"/>
</dbReference>
<dbReference type="SMART" id="SM00421">
    <property type="entry name" value="HTH_LUXR"/>
    <property type="match status" value="1"/>
</dbReference>
<accession>A0A939RSX6</accession>
<comment type="caution">
    <text evidence="5">The sequence shown here is derived from an EMBL/GenBank/DDBJ whole genome shotgun (WGS) entry which is preliminary data.</text>
</comment>
<dbReference type="PROSITE" id="PS50043">
    <property type="entry name" value="HTH_LUXR_2"/>
    <property type="match status" value="1"/>
</dbReference>
<dbReference type="PANTHER" id="PTHR44688">
    <property type="entry name" value="DNA-BINDING TRANSCRIPTIONAL ACTIVATOR DEVR_DOSR"/>
    <property type="match status" value="1"/>
</dbReference>
<feature type="domain" description="HTH luxR-type" evidence="4">
    <location>
        <begin position="4"/>
        <end position="69"/>
    </location>
</feature>
<dbReference type="Pfam" id="PF00196">
    <property type="entry name" value="GerE"/>
    <property type="match status" value="1"/>
</dbReference>
<dbReference type="Proteomes" id="UP000664209">
    <property type="component" value="Unassembled WGS sequence"/>
</dbReference>
<name>A0A939RSX6_9CELL</name>
<dbReference type="InterPro" id="IPR016032">
    <property type="entry name" value="Sig_transdc_resp-reg_C-effctor"/>
</dbReference>
<keyword evidence="6" id="KW-1185">Reference proteome</keyword>
<sequence>MHTPPQTETRLTQREQVVLALLAEEATLEEIARSLYVTRNTVKSQVASVYRKLGVASRAEAVARVPDML</sequence>
<keyword evidence="3" id="KW-0804">Transcription</keyword>
<organism evidence="5 6">
    <name type="scientific">Actinotalea soli</name>
    <dbReference type="NCBI Taxonomy" id="2819234"/>
    <lineage>
        <taxon>Bacteria</taxon>
        <taxon>Bacillati</taxon>
        <taxon>Actinomycetota</taxon>
        <taxon>Actinomycetes</taxon>
        <taxon>Micrococcales</taxon>
        <taxon>Cellulomonadaceae</taxon>
        <taxon>Actinotalea</taxon>
    </lineage>
</organism>
<dbReference type="EMBL" id="JAGEMK010000008">
    <property type="protein sequence ID" value="MBO1752827.1"/>
    <property type="molecule type" value="Genomic_DNA"/>
</dbReference>
<keyword evidence="2" id="KW-0238">DNA-binding</keyword>
<dbReference type="Gene3D" id="1.10.10.10">
    <property type="entry name" value="Winged helix-like DNA-binding domain superfamily/Winged helix DNA-binding domain"/>
    <property type="match status" value="1"/>
</dbReference>